<accession>A0AAD8F0Y6</accession>
<evidence type="ECO:0000313" key="2">
    <source>
        <dbReference type="Proteomes" id="UP001233172"/>
    </source>
</evidence>
<keyword evidence="2" id="KW-1185">Reference proteome</keyword>
<dbReference type="Proteomes" id="UP001233172">
    <property type="component" value="Unassembled WGS sequence"/>
</dbReference>
<dbReference type="AlphaFoldDB" id="A0AAD8F0Y6"/>
<comment type="caution">
    <text evidence="1">The sequence shown here is derived from an EMBL/GenBank/DDBJ whole genome shotgun (WGS) entry which is preliminary data.</text>
</comment>
<reference evidence="1" key="1">
    <citation type="journal article" date="2023" name="PLoS Negl. Trop. Dis.">
        <title>A genome sequence for Biomphalaria pfeifferi, the major vector snail for the human-infecting parasite Schistosoma mansoni.</title>
        <authorList>
            <person name="Bu L."/>
            <person name="Lu L."/>
            <person name="Laidemitt M.R."/>
            <person name="Zhang S.M."/>
            <person name="Mutuku M."/>
            <person name="Mkoji G."/>
            <person name="Steinauer M."/>
            <person name="Loker E.S."/>
        </authorList>
    </citation>
    <scope>NUCLEOTIDE SEQUENCE</scope>
    <source>
        <strain evidence="1">KasaAsao</strain>
    </source>
</reference>
<reference evidence="1" key="2">
    <citation type="submission" date="2023-04" db="EMBL/GenBank/DDBJ databases">
        <authorList>
            <person name="Bu L."/>
            <person name="Lu L."/>
            <person name="Laidemitt M.R."/>
            <person name="Zhang S.M."/>
            <person name="Mutuku M."/>
            <person name="Mkoji G."/>
            <person name="Steinauer M."/>
            <person name="Loker E.S."/>
        </authorList>
    </citation>
    <scope>NUCLEOTIDE SEQUENCE</scope>
    <source>
        <strain evidence="1">KasaAsao</strain>
        <tissue evidence="1">Whole Snail</tissue>
    </source>
</reference>
<gene>
    <name evidence="1" type="ORF">Bpfe_024268</name>
</gene>
<sequence>MNTSLPSIEDNTSPDLLHCSYTDEYEPELRNKEDDESSREVACYRIGFIARTNISQEFRVQTTTLTTVLLSSNELNEKASFVSEKLPRPVYSQKALNLKQESRFPISFIVSWL</sequence>
<organism evidence="1 2">
    <name type="scientific">Biomphalaria pfeifferi</name>
    <name type="common">Bloodfluke planorb</name>
    <name type="synonym">Freshwater snail</name>
    <dbReference type="NCBI Taxonomy" id="112525"/>
    <lineage>
        <taxon>Eukaryota</taxon>
        <taxon>Metazoa</taxon>
        <taxon>Spiralia</taxon>
        <taxon>Lophotrochozoa</taxon>
        <taxon>Mollusca</taxon>
        <taxon>Gastropoda</taxon>
        <taxon>Heterobranchia</taxon>
        <taxon>Euthyneura</taxon>
        <taxon>Panpulmonata</taxon>
        <taxon>Hygrophila</taxon>
        <taxon>Lymnaeoidea</taxon>
        <taxon>Planorbidae</taxon>
        <taxon>Biomphalaria</taxon>
    </lineage>
</organism>
<protein>
    <submittedName>
        <fullName evidence="1">Uncharacterized protein</fullName>
    </submittedName>
</protein>
<name>A0AAD8F0Y6_BIOPF</name>
<dbReference type="EMBL" id="JASAOG010000167">
    <property type="protein sequence ID" value="KAK0046341.1"/>
    <property type="molecule type" value="Genomic_DNA"/>
</dbReference>
<proteinExistence type="predicted"/>
<evidence type="ECO:0000313" key="1">
    <source>
        <dbReference type="EMBL" id="KAK0046341.1"/>
    </source>
</evidence>